<evidence type="ECO:0000256" key="1">
    <source>
        <dbReference type="SAM" id="Phobius"/>
    </source>
</evidence>
<name>J4WN27_9GAMM</name>
<dbReference type="PANTHER" id="PTHR30469:SF29">
    <property type="entry name" value="BLR2860 PROTEIN"/>
    <property type="match status" value="1"/>
</dbReference>
<accession>J4WN27</accession>
<gene>
    <name evidence="3" type="ORF">NT01SARS_0875</name>
</gene>
<dbReference type="STRING" id="1123866.NT01SARS_0875"/>
<dbReference type="InterPro" id="IPR058792">
    <property type="entry name" value="Beta-barrel_RND_2"/>
</dbReference>
<dbReference type="Gene3D" id="2.40.50.100">
    <property type="match status" value="1"/>
</dbReference>
<dbReference type="GO" id="GO:1990281">
    <property type="term" value="C:efflux pump complex"/>
    <property type="evidence" value="ECO:0007669"/>
    <property type="project" value="TreeGrafter"/>
</dbReference>
<keyword evidence="1" id="KW-0812">Transmembrane</keyword>
<feature type="transmembrane region" description="Helical" evidence="1">
    <location>
        <begin position="9"/>
        <end position="26"/>
    </location>
</feature>
<keyword evidence="1" id="KW-0472">Membrane</keyword>
<dbReference type="Gene3D" id="2.40.30.170">
    <property type="match status" value="1"/>
</dbReference>
<evidence type="ECO:0000259" key="2">
    <source>
        <dbReference type="Pfam" id="PF25954"/>
    </source>
</evidence>
<dbReference type="PANTHER" id="PTHR30469">
    <property type="entry name" value="MULTIDRUG RESISTANCE PROTEIN MDTA"/>
    <property type="match status" value="1"/>
</dbReference>
<feature type="domain" description="CusB-like beta-barrel" evidence="2">
    <location>
        <begin position="144"/>
        <end position="213"/>
    </location>
</feature>
<reference evidence="3 4" key="1">
    <citation type="journal article" date="2012" name="ISME J.">
        <title>Genomic insights to SAR86, an abundant and uncultivated marine bacterial lineage.</title>
        <authorList>
            <person name="Dupont C.L."/>
            <person name="Rusch D.B."/>
            <person name="Yooseph S."/>
            <person name="Lombardo M.J."/>
            <person name="Richter R.A."/>
            <person name="Valas R."/>
            <person name="Novotny M."/>
            <person name="Yee-Greenbaum J."/>
            <person name="Selengut J.D."/>
            <person name="Haft D.H."/>
            <person name="Halpern A.L."/>
            <person name="Lasken R.S."/>
            <person name="Nealson K."/>
            <person name="Friedman R."/>
            <person name="Venter J.C."/>
        </authorList>
    </citation>
    <scope>NUCLEOTIDE SEQUENCE [LARGE SCALE GENOMIC DNA]</scope>
</reference>
<dbReference type="GO" id="GO:0015562">
    <property type="term" value="F:efflux transmembrane transporter activity"/>
    <property type="evidence" value="ECO:0007669"/>
    <property type="project" value="TreeGrafter"/>
</dbReference>
<evidence type="ECO:0000313" key="4">
    <source>
        <dbReference type="Proteomes" id="UP000010305"/>
    </source>
</evidence>
<dbReference type="Pfam" id="PF25954">
    <property type="entry name" value="Beta-barrel_RND_2"/>
    <property type="match status" value="1"/>
</dbReference>
<dbReference type="Proteomes" id="UP000010305">
    <property type="component" value="Unassembled WGS sequence"/>
</dbReference>
<dbReference type="HOGENOM" id="CLU_018816_0_1_6"/>
<sequence length="292" mass="32364">MELTKNIRISLYILIPILLWMISGFFKNNDLQEPIPSSDLFNVQTVFSVAEEYQPYIKLKASTKSEKRINVKAKTSGEVVMIGAVQGEFIEKDTVLCSLGVVELNRTEVKAPFSGFIEEIVKPGNFLERGQVCSTIIQLDPISVVAGVPEYDINKVRINQSVFVELVTGQNIEGKLTFVSKSASPDTRTFSVESQIKNPDGIIKDGLTAEISIEIDKVKAHKISPSILLLNDEGKLGIRIVNNKNIALFVEIEILEDSEEGLWVTGIPDEVEIIIQGQGFVEDGQEVITNRI</sequence>
<dbReference type="EMBL" id="JH611157">
    <property type="protein sequence ID" value="EJP71075.1"/>
    <property type="molecule type" value="Genomic_DNA"/>
</dbReference>
<evidence type="ECO:0000313" key="3">
    <source>
        <dbReference type="EMBL" id="EJP71075.1"/>
    </source>
</evidence>
<proteinExistence type="predicted"/>
<keyword evidence="1" id="KW-1133">Transmembrane helix</keyword>
<protein>
    <submittedName>
        <fullName evidence="3">RND family efflux transporter MFP subunit</fullName>
    </submittedName>
</protein>
<organism evidence="3 4">
    <name type="scientific">SAR86 cluster bacterium SAR86A</name>
    <dbReference type="NCBI Taxonomy" id="1123866"/>
    <lineage>
        <taxon>Bacteria</taxon>
        <taxon>Pseudomonadati</taxon>
        <taxon>Pseudomonadota</taxon>
        <taxon>Gammaproteobacteria</taxon>
        <taxon>SAR86 cluster</taxon>
    </lineage>
</organism>
<dbReference type="SUPFAM" id="SSF111369">
    <property type="entry name" value="HlyD-like secretion proteins"/>
    <property type="match status" value="1"/>
</dbReference>
<dbReference type="AlphaFoldDB" id="J4WN27"/>